<comment type="similarity">
    <text evidence="7">Belongs to the PINc/VapC protein family.</text>
</comment>
<sequence>MTGRSRYLLDTNVLSETRKKRPDERVLAFLSNAAPTALYLSCLSVGELRKGVALKRNSDPSAAKAIAGWVDGLEMNFADRILSVDTASAKLWGEWSVQRPRPVIDTLLAATAVVHGLVFVTRNESDVQDLPIKLLNPWRSDS</sequence>
<feature type="domain" description="PIN" evidence="8">
    <location>
        <begin position="7"/>
        <end position="124"/>
    </location>
</feature>
<evidence type="ECO:0000259" key="8">
    <source>
        <dbReference type="Pfam" id="PF01850"/>
    </source>
</evidence>
<evidence type="ECO:0000256" key="3">
    <source>
        <dbReference type="ARBA" id="ARBA00022722"/>
    </source>
</evidence>
<dbReference type="GO" id="GO:0016787">
    <property type="term" value="F:hydrolase activity"/>
    <property type="evidence" value="ECO:0007669"/>
    <property type="project" value="UniProtKB-KW"/>
</dbReference>
<dbReference type="EMBL" id="CP132932">
    <property type="protein sequence ID" value="XCB27874.1"/>
    <property type="molecule type" value="Genomic_DNA"/>
</dbReference>
<protein>
    <submittedName>
        <fullName evidence="9">Type II toxin-antitoxin system VapC family toxin</fullName>
    </submittedName>
</protein>
<keyword evidence="5" id="KW-0378">Hydrolase</keyword>
<dbReference type="InterPro" id="IPR002716">
    <property type="entry name" value="PIN_dom"/>
</dbReference>
<keyword evidence="2" id="KW-1277">Toxin-antitoxin system</keyword>
<reference evidence="9" key="1">
    <citation type="submission" date="2023-08" db="EMBL/GenBank/DDBJ databases">
        <authorList>
            <person name="Messyasz A."/>
            <person name="Mannisto M.K."/>
            <person name="Kerkhof L.J."/>
            <person name="Haggblom M."/>
        </authorList>
    </citation>
    <scope>NUCLEOTIDE SEQUENCE</scope>
    <source>
        <strain evidence="9">M8UP23</strain>
    </source>
</reference>
<dbReference type="SUPFAM" id="SSF88723">
    <property type="entry name" value="PIN domain-like"/>
    <property type="match status" value="1"/>
</dbReference>
<reference evidence="9" key="2">
    <citation type="journal article" date="2024" name="Environ. Microbiol.">
        <title>Genome analysis and description of Tunturibacter gen. nov. expands the diversity of Terriglobia in tundra soils.</title>
        <authorList>
            <person name="Messyasz A."/>
            <person name="Mannisto M.K."/>
            <person name="Kerkhof L.J."/>
            <person name="Haggblom M.M."/>
        </authorList>
    </citation>
    <scope>NUCLEOTIDE SEQUENCE</scope>
    <source>
        <strain evidence="9">M8UP23</strain>
    </source>
</reference>
<evidence type="ECO:0000256" key="2">
    <source>
        <dbReference type="ARBA" id="ARBA00022649"/>
    </source>
</evidence>
<proteinExistence type="inferred from homology"/>
<evidence type="ECO:0000313" key="9">
    <source>
        <dbReference type="EMBL" id="XCB27874.1"/>
    </source>
</evidence>
<dbReference type="InterPro" id="IPR029060">
    <property type="entry name" value="PIN-like_dom_sf"/>
</dbReference>
<dbReference type="PANTHER" id="PTHR33653:SF1">
    <property type="entry name" value="RIBONUCLEASE VAPC2"/>
    <property type="match status" value="1"/>
</dbReference>
<dbReference type="RefSeq" id="WP_353069872.1">
    <property type="nucleotide sequence ID" value="NZ_CP132932.1"/>
</dbReference>
<dbReference type="Gene3D" id="3.40.50.1010">
    <property type="entry name" value="5'-nuclease"/>
    <property type="match status" value="1"/>
</dbReference>
<keyword evidence="4" id="KW-0479">Metal-binding</keyword>
<keyword evidence="3" id="KW-0540">Nuclease</keyword>
<dbReference type="AlphaFoldDB" id="A0AAU7ZGN2"/>
<keyword evidence="6" id="KW-0460">Magnesium</keyword>
<evidence type="ECO:0000256" key="4">
    <source>
        <dbReference type="ARBA" id="ARBA00022723"/>
    </source>
</evidence>
<accession>A0AAU7ZGN2</accession>
<dbReference type="KEGG" id="temp:RBB75_06020"/>
<evidence type="ECO:0000256" key="1">
    <source>
        <dbReference type="ARBA" id="ARBA00001946"/>
    </source>
</evidence>
<evidence type="ECO:0000256" key="6">
    <source>
        <dbReference type="ARBA" id="ARBA00022842"/>
    </source>
</evidence>
<comment type="cofactor">
    <cofactor evidence="1">
        <name>Mg(2+)</name>
        <dbReference type="ChEBI" id="CHEBI:18420"/>
    </cofactor>
</comment>
<dbReference type="Pfam" id="PF01850">
    <property type="entry name" value="PIN"/>
    <property type="match status" value="1"/>
</dbReference>
<dbReference type="PANTHER" id="PTHR33653">
    <property type="entry name" value="RIBONUCLEASE VAPC2"/>
    <property type="match status" value="1"/>
</dbReference>
<dbReference type="GO" id="GO:0046872">
    <property type="term" value="F:metal ion binding"/>
    <property type="evidence" value="ECO:0007669"/>
    <property type="project" value="UniProtKB-KW"/>
</dbReference>
<dbReference type="GO" id="GO:0004518">
    <property type="term" value="F:nuclease activity"/>
    <property type="evidence" value="ECO:0007669"/>
    <property type="project" value="UniProtKB-KW"/>
</dbReference>
<gene>
    <name evidence="9" type="ORF">RBB75_06020</name>
</gene>
<evidence type="ECO:0000256" key="5">
    <source>
        <dbReference type="ARBA" id="ARBA00022801"/>
    </source>
</evidence>
<dbReference type="InterPro" id="IPR050556">
    <property type="entry name" value="Type_II_TA_system_RNase"/>
</dbReference>
<organism evidence="9">
    <name type="scientific">Tunturiibacter empetritectus</name>
    <dbReference type="NCBI Taxonomy" id="3069691"/>
    <lineage>
        <taxon>Bacteria</taxon>
        <taxon>Pseudomonadati</taxon>
        <taxon>Acidobacteriota</taxon>
        <taxon>Terriglobia</taxon>
        <taxon>Terriglobales</taxon>
        <taxon>Acidobacteriaceae</taxon>
        <taxon>Tunturiibacter</taxon>
    </lineage>
</organism>
<evidence type="ECO:0000256" key="7">
    <source>
        <dbReference type="ARBA" id="ARBA00038093"/>
    </source>
</evidence>
<dbReference type="CDD" id="cd18746">
    <property type="entry name" value="PIN_VapC4-5_FitB-like"/>
    <property type="match status" value="1"/>
</dbReference>
<name>A0AAU7ZGN2_9BACT</name>